<dbReference type="OrthoDB" id="434253at2759"/>
<feature type="domain" description="General stress protein FMN-binding split barrel" evidence="2">
    <location>
        <begin position="30"/>
        <end position="148"/>
    </location>
</feature>
<dbReference type="InterPro" id="IPR052917">
    <property type="entry name" value="Stress-Dev_Protein"/>
</dbReference>
<evidence type="ECO:0000259" key="2">
    <source>
        <dbReference type="Pfam" id="PF16242"/>
    </source>
</evidence>
<feature type="compositionally biased region" description="Polar residues" evidence="1">
    <location>
        <begin position="1"/>
        <end position="11"/>
    </location>
</feature>
<keyword evidence="4" id="KW-1185">Reference proteome</keyword>
<dbReference type="EMBL" id="NAJO01000059">
    <property type="protein sequence ID" value="OQN97003.1"/>
    <property type="molecule type" value="Genomic_DNA"/>
</dbReference>
<evidence type="ECO:0000313" key="3">
    <source>
        <dbReference type="EMBL" id="OQN97003.1"/>
    </source>
</evidence>
<accession>A0A1V8SD37</accession>
<dbReference type="InParanoid" id="A0A1V8SD37"/>
<organism evidence="3 4">
    <name type="scientific">Cryoendolithus antarcticus</name>
    <dbReference type="NCBI Taxonomy" id="1507870"/>
    <lineage>
        <taxon>Eukaryota</taxon>
        <taxon>Fungi</taxon>
        <taxon>Dikarya</taxon>
        <taxon>Ascomycota</taxon>
        <taxon>Pezizomycotina</taxon>
        <taxon>Dothideomycetes</taxon>
        <taxon>Dothideomycetidae</taxon>
        <taxon>Cladosporiales</taxon>
        <taxon>Cladosporiaceae</taxon>
        <taxon>Cryoendolithus</taxon>
    </lineage>
</organism>
<dbReference type="InterPro" id="IPR038725">
    <property type="entry name" value="YdaG_split_barrel_FMN-bd"/>
</dbReference>
<proteinExistence type="predicted"/>
<dbReference type="AlphaFoldDB" id="A0A1V8SD37"/>
<dbReference type="PANTHER" id="PTHR34818">
    <property type="entry name" value="PROTEIN BLI-3"/>
    <property type="match status" value="1"/>
</dbReference>
<protein>
    <recommendedName>
        <fullName evidence="2">General stress protein FMN-binding split barrel domain-containing protein</fullName>
    </recommendedName>
</protein>
<evidence type="ECO:0000256" key="1">
    <source>
        <dbReference type="SAM" id="MobiDB-lite"/>
    </source>
</evidence>
<feature type="region of interest" description="Disordered" evidence="1">
    <location>
        <begin position="1"/>
        <end position="32"/>
    </location>
</feature>
<sequence>MSYSNADTGSKTADPYVAKNKDEPALDEKEGNGVDLLFHTNTESGKTDDLDAHSEVNVGFINNSGEWASISGTANIETDREKVRKYYSPSLKAWLGDLGDGKHDGGPEDPRIGIIKIKSNTIQYSANGATMVGQAIEVAKGMVTGQTANVNKLRHIEESELQQWRSKA</sequence>
<dbReference type="SUPFAM" id="SSF50475">
    <property type="entry name" value="FMN-binding split barrel"/>
    <property type="match status" value="1"/>
</dbReference>
<gene>
    <name evidence="3" type="ORF">B0A48_16977</name>
</gene>
<comment type="caution">
    <text evidence="3">The sequence shown here is derived from an EMBL/GenBank/DDBJ whole genome shotgun (WGS) entry which is preliminary data.</text>
</comment>
<dbReference type="Gene3D" id="2.30.110.10">
    <property type="entry name" value="Electron Transport, Fmn-binding Protein, Chain A"/>
    <property type="match status" value="1"/>
</dbReference>
<name>A0A1V8SD37_9PEZI</name>
<dbReference type="Proteomes" id="UP000192596">
    <property type="component" value="Unassembled WGS sequence"/>
</dbReference>
<dbReference type="PANTHER" id="PTHR34818:SF1">
    <property type="entry name" value="PROTEIN BLI-3"/>
    <property type="match status" value="1"/>
</dbReference>
<evidence type="ECO:0000313" key="4">
    <source>
        <dbReference type="Proteomes" id="UP000192596"/>
    </source>
</evidence>
<dbReference type="Pfam" id="PF16242">
    <property type="entry name" value="Pyrid_ox_like"/>
    <property type="match status" value="1"/>
</dbReference>
<dbReference type="STRING" id="1507870.A0A1V8SD37"/>
<dbReference type="InterPro" id="IPR012349">
    <property type="entry name" value="Split_barrel_FMN-bd"/>
</dbReference>
<feature type="compositionally biased region" description="Basic and acidic residues" evidence="1">
    <location>
        <begin position="19"/>
        <end position="32"/>
    </location>
</feature>
<reference evidence="4" key="1">
    <citation type="submission" date="2017-03" db="EMBL/GenBank/DDBJ databases">
        <title>Genomes of endolithic fungi from Antarctica.</title>
        <authorList>
            <person name="Coleine C."/>
            <person name="Masonjones S."/>
            <person name="Stajich J.E."/>
        </authorList>
    </citation>
    <scope>NUCLEOTIDE SEQUENCE [LARGE SCALE GENOMIC DNA]</scope>
    <source>
        <strain evidence="4">CCFEE 5527</strain>
    </source>
</reference>